<dbReference type="SUPFAM" id="SSF46785">
    <property type="entry name" value="Winged helix' DNA-binding domain"/>
    <property type="match status" value="1"/>
</dbReference>
<gene>
    <name evidence="2" type="ORF">ACFQ3T_10705</name>
</gene>
<dbReference type="InterPro" id="IPR039422">
    <property type="entry name" value="MarR/SlyA-like"/>
</dbReference>
<dbReference type="Pfam" id="PF12802">
    <property type="entry name" value="MarR_2"/>
    <property type="match status" value="1"/>
</dbReference>
<proteinExistence type="predicted"/>
<evidence type="ECO:0000313" key="3">
    <source>
        <dbReference type="Proteomes" id="UP001597168"/>
    </source>
</evidence>
<dbReference type="InterPro" id="IPR036390">
    <property type="entry name" value="WH_DNA-bd_sf"/>
</dbReference>
<dbReference type="Proteomes" id="UP001597168">
    <property type="component" value="Unassembled WGS sequence"/>
</dbReference>
<dbReference type="PRINTS" id="PR00598">
    <property type="entry name" value="HTHMARR"/>
</dbReference>
<reference evidence="3" key="1">
    <citation type="journal article" date="2019" name="Int. J. Syst. Evol. Microbiol.">
        <title>The Global Catalogue of Microorganisms (GCM) 10K type strain sequencing project: providing services to taxonomists for standard genome sequencing and annotation.</title>
        <authorList>
            <consortium name="The Broad Institute Genomics Platform"/>
            <consortium name="The Broad Institute Genome Sequencing Center for Infectious Disease"/>
            <person name="Wu L."/>
            <person name="Ma J."/>
        </authorList>
    </citation>
    <scope>NUCLEOTIDE SEQUENCE [LARGE SCALE GENOMIC DNA]</scope>
    <source>
        <strain evidence="3">CCUG 60214</strain>
    </source>
</reference>
<dbReference type="InterPro" id="IPR036388">
    <property type="entry name" value="WH-like_DNA-bd_sf"/>
</dbReference>
<name>A0ABW3QRZ6_9PSEU</name>
<evidence type="ECO:0000259" key="1">
    <source>
        <dbReference type="PROSITE" id="PS50995"/>
    </source>
</evidence>
<evidence type="ECO:0000313" key="2">
    <source>
        <dbReference type="EMBL" id="MFD1147595.1"/>
    </source>
</evidence>
<dbReference type="RefSeq" id="WP_380722875.1">
    <property type="nucleotide sequence ID" value="NZ_JBHTLK010000040.1"/>
</dbReference>
<feature type="domain" description="HTH marR-type" evidence="1">
    <location>
        <begin position="11"/>
        <end position="147"/>
    </location>
</feature>
<comment type="caution">
    <text evidence="2">The sequence shown here is derived from an EMBL/GenBank/DDBJ whole genome shotgun (WGS) entry which is preliminary data.</text>
</comment>
<dbReference type="EMBL" id="JBHTLK010000040">
    <property type="protein sequence ID" value="MFD1147595.1"/>
    <property type="molecule type" value="Genomic_DNA"/>
</dbReference>
<protein>
    <submittedName>
        <fullName evidence="2">MarR family winged helix-turn-helix transcriptional regulator</fullName>
    </submittedName>
</protein>
<organism evidence="2 3">
    <name type="scientific">Saccharothrix hoggarensis</name>
    <dbReference type="NCBI Taxonomy" id="913853"/>
    <lineage>
        <taxon>Bacteria</taxon>
        <taxon>Bacillati</taxon>
        <taxon>Actinomycetota</taxon>
        <taxon>Actinomycetes</taxon>
        <taxon>Pseudonocardiales</taxon>
        <taxon>Pseudonocardiaceae</taxon>
        <taxon>Saccharothrix</taxon>
    </lineage>
</organism>
<sequence>MDAPRWLDEREARVWQAYLAVNRELHNALERQLVRDSGLSNADYALLAPLSEAPDGLVRSRDLGALVGWERSRLSHQIGRMEKRGLVTREECPEDARGSMVRLTAAGRAAIESAAPAHVDTVRRYVFDALTDDEVDVLDHVFHRILARVDGDGDGRP</sequence>
<dbReference type="SMART" id="SM00347">
    <property type="entry name" value="HTH_MARR"/>
    <property type="match status" value="1"/>
</dbReference>
<dbReference type="PANTHER" id="PTHR33164:SF99">
    <property type="entry name" value="MARR FAMILY REGULATORY PROTEIN"/>
    <property type="match status" value="1"/>
</dbReference>
<dbReference type="InterPro" id="IPR000835">
    <property type="entry name" value="HTH_MarR-typ"/>
</dbReference>
<accession>A0ABW3QRZ6</accession>
<keyword evidence="3" id="KW-1185">Reference proteome</keyword>
<dbReference type="PROSITE" id="PS50995">
    <property type="entry name" value="HTH_MARR_2"/>
    <property type="match status" value="1"/>
</dbReference>
<dbReference type="PANTHER" id="PTHR33164">
    <property type="entry name" value="TRANSCRIPTIONAL REGULATOR, MARR FAMILY"/>
    <property type="match status" value="1"/>
</dbReference>
<dbReference type="Gene3D" id="1.10.10.10">
    <property type="entry name" value="Winged helix-like DNA-binding domain superfamily/Winged helix DNA-binding domain"/>
    <property type="match status" value="1"/>
</dbReference>